<reference evidence="1 2" key="1">
    <citation type="submission" date="2020-11" db="EMBL/GenBank/DDBJ databases">
        <authorList>
            <person name="Wallbank WR R."/>
            <person name="Pardo Diaz C."/>
            <person name="Kozak K."/>
            <person name="Martin S."/>
            <person name="Jiggins C."/>
            <person name="Moest M."/>
            <person name="Warren A I."/>
            <person name="Generalovic N T."/>
            <person name="Byers J.R.P. K."/>
            <person name="Montejo-Kovacevich G."/>
            <person name="Yen C E."/>
        </authorList>
    </citation>
    <scope>NUCLEOTIDE SEQUENCE [LARGE SCALE GENOMIC DNA]</scope>
</reference>
<evidence type="ECO:0000313" key="2">
    <source>
        <dbReference type="Proteomes" id="UP000594454"/>
    </source>
</evidence>
<dbReference type="Proteomes" id="UP000594454">
    <property type="component" value="Chromosome 3"/>
</dbReference>
<accession>A0A7R8YUT8</accession>
<dbReference type="EMBL" id="LR899011">
    <property type="protein sequence ID" value="CAD7085609.1"/>
    <property type="molecule type" value="Genomic_DNA"/>
</dbReference>
<organism evidence="1 2">
    <name type="scientific">Hermetia illucens</name>
    <name type="common">Black soldier fly</name>
    <dbReference type="NCBI Taxonomy" id="343691"/>
    <lineage>
        <taxon>Eukaryota</taxon>
        <taxon>Metazoa</taxon>
        <taxon>Ecdysozoa</taxon>
        <taxon>Arthropoda</taxon>
        <taxon>Hexapoda</taxon>
        <taxon>Insecta</taxon>
        <taxon>Pterygota</taxon>
        <taxon>Neoptera</taxon>
        <taxon>Endopterygota</taxon>
        <taxon>Diptera</taxon>
        <taxon>Brachycera</taxon>
        <taxon>Stratiomyomorpha</taxon>
        <taxon>Stratiomyidae</taxon>
        <taxon>Hermetiinae</taxon>
        <taxon>Hermetia</taxon>
    </lineage>
</organism>
<evidence type="ECO:0000313" key="1">
    <source>
        <dbReference type="EMBL" id="CAD7085609.1"/>
    </source>
</evidence>
<protein>
    <submittedName>
        <fullName evidence="1">Uncharacterized protein</fullName>
    </submittedName>
</protein>
<sequence>MQVLLIDLRIVSNWHKEDPSELDKHIDDITGPEVQARKLCLHRHKFLQFSESYSMVERPTITVGNGNHWGSHQPQHYYNNVLERFSRFAKTSGLHATFHYAFKRSGFSRKILSDSTSGTAVNTKDCVP</sequence>
<name>A0A7R8YUT8_HERIL</name>
<dbReference type="AlphaFoldDB" id="A0A7R8YUT8"/>
<keyword evidence="2" id="KW-1185">Reference proteome</keyword>
<gene>
    <name evidence="1" type="ORF">HERILL_LOCUS8438</name>
</gene>
<proteinExistence type="predicted"/>
<dbReference type="InParanoid" id="A0A7R8YUT8"/>